<dbReference type="AlphaFoldDB" id="A0AAV5VHL0"/>
<proteinExistence type="predicted"/>
<feature type="region of interest" description="Disordered" evidence="1">
    <location>
        <begin position="540"/>
        <end position="572"/>
    </location>
</feature>
<accession>A0AAV5VHL0</accession>
<feature type="compositionally biased region" description="Acidic residues" evidence="1">
    <location>
        <begin position="547"/>
        <end position="566"/>
    </location>
</feature>
<evidence type="ECO:0000256" key="1">
    <source>
        <dbReference type="SAM" id="MobiDB-lite"/>
    </source>
</evidence>
<evidence type="ECO:0000313" key="2">
    <source>
        <dbReference type="EMBL" id="GMT17430.1"/>
    </source>
</evidence>
<gene>
    <name evidence="2" type="ORF">PFISCL1PPCAC_8727</name>
</gene>
<reference evidence="2" key="1">
    <citation type="submission" date="2023-10" db="EMBL/GenBank/DDBJ databases">
        <title>Genome assembly of Pristionchus species.</title>
        <authorList>
            <person name="Yoshida K."/>
            <person name="Sommer R.J."/>
        </authorList>
    </citation>
    <scope>NUCLEOTIDE SEQUENCE</scope>
    <source>
        <strain evidence="2">RS5133</strain>
    </source>
</reference>
<evidence type="ECO:0000313" key="3">
    <source>
        <dbReference type="Proteomes" id="UP001432322"/>
    </source>
</evidence>
<sequence length="572" mass="65068">MFARPLDCFVVPQLSVEGEDYDAYLDEQPGFAFVAEKAAAGPSNIVLRLRNREISGSRRRPCVRYDVNDMDVYVRSFRRTGVDEEKAAQTKKPVYDAGYKPIQASNKEHVRAFADSNICAVNPEGTVLVRSRIDDEDDRVYDGRGRGTKLVFISKLAPKYLVWPISLILEDVPLSEPGTFLFSKRNGLIACMTMDTCVEESRGPSQGVIRVDLFVPWAGTQICSINTACLAQRTDKAGRPIEKRCIRVHDRGVAINCGFQIVFITVTPKALQPLAVPGEVRKTYYFQPKSYLGVQVNARDAVEKRHDVDVGETLSCRFTIPFPSRVHEHGMKTRLELRPHPAAPATRRLYQSSVKEVGHPTYGCKMFMSRQVLSIETLTAAFLTTWYAVQQRPAKFVGTMDYESDILHVDDASCTATVGVFVKAEVRYALPSEAEVVEDEDGGRRRIRSPREKTQFDIVYVEFDWLIIEGGPRKPRVCMRRAGIGNAEIFDKHRWYTGNARERFAPHEFEQRESDKRIIDLQPLYQPQILLQQRSKRNRQLNSQVELSDEEAFLEAEETHDDDSEEESQKEK</sequence>
<name>A0AAV5VHL0_9BILA</name>
<organism evidence="2 3">
    <name type="scientific">Pristionchus fissidentatus</name>
    <dbReference type="NCBI Taxonomy" id="1538716"/>
    <lineage>
        <taxon>Eukaryota</taxon>
        <taxon>Metazoa</taxon>
        <taxon>Ecdysozoa</taxon>
        <taxon>Nematoda</taxon>
        <taxon>Chromadorea</taxon>
        <taxon>Rhabditida</taxon>
        <taxon>Rhabditina</taxon>
        <taxon>Diplogasteromorpha</taxon>
        <taxon>Diplogasteroidea</taxon>
        <taxon>Neodiplogasteridae</taxon>
        <taxon>Pristionchus</taxon>
    </lineage>
</organism>
<comment type="caution">
    <text evidence="2">The sequence shown here is derived from an EMBL/GenBank/DDBJ whole genome shotgun (WGS) entry which is preliminary data.</text>
</comment>
<dbReference type="Proteomes" id="UP001432322">
    <property type="component" value="Unassembled WGS sequence"/>
</dbReference>
<dbReference type="EMBL" id="BTSY01000003">
    <property type="protein sequence ID" value="GMT17430.1"/>
    <property type="molecule type" value="Genomic_DNA"/>
</dbReference>
<protein>
    <submittedName>
        <fullName evidence="2">Uncharacterized protein</fullName>
    </submittedName>
</protein>
<keyword evidence="3" id="KW-1185">Reference proteome</keyword>